<keyword evidence="2" id="KW-0732">Signal</keyword>
<organism evidence="3 4">
    <name type="scientific">Aspergillus terreus</name>
    <dbReference type="NCBI Taxonomy" id="33178"/>
    <lineage>
        <taxon>Eukaryota</taxon>
        <taxon>Fungi</taxon>
        <taxon>Dikarya</taxon>
        <taxon>Ascomycota</taxon>
        <taxon>Pezizomycotina</taxon>
        <taxon>Eurotiomycetes</taxon>
        <taxon>Eurotiomycetidae</taxon>
        <taxon>Eurotiales</taxon>
        <taxon>Aspergillaceae</taxon>
        <taxon>Aspergillus</taxon>
        <taxon>Aspergillus subgen. Circumdati</taxon>
    </lineage>
</organism>
<feature type="compositionally biased region" description="Low complexity" evidence="1">
    <location>
        <begin position="35"/>
        <end position="44"/>
    </location>
</feature>
<accession>A0A5M3Z4K9</accession>
<dbReference type="VEuPathDB" id="FungiDB:ATEG_05141"/>
<evidence type="ECO:0000256" key="2">
    <source>
        <dbReference type="SAM" id="SignalP"/>
    </source>
</evidence>
<feature type="chain" id="PRO_5044302693" evidence="2">
    <location>
        <begin position="16"/>
        <end position="468"/>
    </location>
</feature>
<dbReference type="OrthoDB" id="3944128at2759"/>
<protein>
    <submittedName>
        <fullName evidence="3">Transcription factor C6</fullName>
    </submittedName>
</protein>
<feature type="signal peptide" evidence="2">
    <location>
        <begin position="1"/>
        <end position="15"/>
    </location>
</feature>
<feature type="region of interest" description="Disordered" evidence="1">
    <location>
        <begin position="19"/>
        <end position="44"/>
    </location>
</feature>
<name>A0A5M3Z4K9_ASPTE</name>
<proteinExistence type="predicted"/>
<reference evidence="3 4" key="1">
    <citation type="submission" date="2020-01" db="EMBL/GenBank/DDBJ databases">
        <title>Aspergillus terreus IFO 6365 whole genome shotgun sequence.</title>
        <authorList>
            <person name="Kanamasa S."/>
            <person name="Takahashi H."/>
        </authorList>
    </citation>
    <scope>NUCLEOTIDE SEQUENCE [LARGE SCALE GENOMIC DNA]</scope>
    <source>
        <strain evidence="3 4">IFO 6365</strain>
    </source>
</reference>
<dbReference type="Proteomes" id="UP000452235">
    <property type="component" value="Unassembled WGS sequence"/>
</dbReference>
<dbReference type="AlphaFoldDB" id="A0A5M3Z4K9"/>
<evidence type="ECO:0000313" key="3">
    <source>
        <dbReference type="EMBL" id="GFF16019.1"/>
    </source>
</evidence>
<keyword evidence="4" id="KW-1185">Reference proteome</keyword>
<evidence type="ECO:0000256" key="1">
    <source>
        <dbReference type="SAM" id="MobiDB-lite"/>
    </source>
</evidence>
<gene>
    <name evidence="3" type="ORF">ATEIFO6365_0005020900</name>
</gene>
<sequence length="468" mass="50306">MLHSVFILLCGVASANPLIPRDTTESPTPTPTPTPTVTSETSKCSSSTSSQWLHICNTTLFWPTSTNYFYGPTDGPQASVVSCNAAWIEYDSRSLELHSLGPTSTAIYYEPGITSEGACTTSTFPEGLYDTHTGPLTTLCDGVPRALGPLETITRYYPGTGPCSTLTTTYTGTTSFYYEPDSVPSCSLNTQECIPIWQSYSSLRSSWYQTMTTSTPGDTNSPIPPYACPSTSRNYTEADPCTNCHYAPGTATVFYWPVSTTAGDFCLQNGSTVPATPTGDGPDTAVVDGNTFVSPTIYVSFTSIYAASNQRAHPGGYCGGNYVDAIISVDPASVTSYRSHTNAKYPKIGTPYPFNFADFQPQTLGNYTQTAVPWEKYVAGNQCPVTASCTIIRADYRPWMEIPDVMTQIDPRWTQCHRSWYIPPVSMVPLGTGQESLPTDRADAGVAVAASAVPESGAVAPTPEATVW</sequence>
<evidence type="ECO:0000313" key="4">
    <source>
        <dbReference type="Proteomes" id="UP000452235"/>
    </source>
</evidence>
<dbReference type="EMBL" id="BLJY01000005">
    <property type="protein sequence ID" value="GFF16019.1"/>
    <property type="molecule type" value="Genomic_DNA"/>
</dbReference>
<comment type="caution">
    <text evidence="3">The sequence shown here is derived from an EMBL/GenBank/DDBJ whole genome shotgun (WGS) entry which is preliminary data.</text>
</comment>